<dbReference type="Pfam" id="PF00144">
    <property type="entry name" value="Beta-lactamase"/>
    <property type="match status" value="1"/>
</dbReference>
<dbReference type="EMBL" id="QQBB01000001">
    <property type="protein sequence ID" value="RDI62404.1"/>
    <property type="molecule type" value="Genomic_DNA"/>
</dbReference>
<sequence length="517" mass="55663">MSNFLSMRISAFAAALALAGAATSPAQAQGAGPTAMRERIDRLIPEFEAYLQTGMKGFKVPGLAVGIVHDDKLIYMKAFGAKELGKPDPVNPATIFQIGSTTKAFFSATLAQAVDAGRLEWSDRVSDLLPEFQLSDPWVGRDFRVVDLAAQRSGLTPYVNDGLTALGYDATTLVRSLRGAPLTLTFRSDFTYTNITHVAGGMILARKMGVPSWGDVVRKGLFEPLGMTSSTTSAAAIEAAPDHATGHRQDKDATVVIPFHESFPYIHGPAGGINSNVPDVSQWLRMQLGRGQFENKIIVSEKNLDATWTPRVAMNERISYALGWVVTSTPNGRIIWHNGGTMGFGAHIGFLPDRDVGVVVLTNAQNQGFPDAAAQWFYDRLLDNDAVDNVALALEAARAREVADQEKAGPPVEAPAQAAADLAGTYASPLLGDATVSVEGRTLRLRLEDTEAVLTLTIRDDDLFDAHLDPAGAYAPIVAMMGDEVVAQVRFERGANGAVKTMNWISPILPQVFERRQ</sequence>
<dbReference type="SUPFAM" id="SSF56601">
    <property type="entry name" value="beta-lactamase/transpeptidase-like"/>
    <property type="match status" value="1"/>
</dbReference>
<dbReference type="RefSeq" id="WP_114768523.1">
    <property type="nucleotide sequence ID" value="NZ_QQBB01000001.1"/>
</dbReference>
<name>A0A370HZM7_9HYPH</name>
<evidence type="ECO:0000259" key="2">
    <source>
        <dbReference type="Pfam" id="PF00144"/>
    </source>
</evidence>
<dbReference type="Proteomes" id="UP000254925">
    <property type="component" value="Unassembled WGS sequence"/>
</dbReference>
<feature type="domain" description="Peptidase S12 Pab87-related C-terminal" evidence="3">
    <location>
        <begin position="411"/>
        <end position="505"/>
    </location>
</feature>
<dbReference type="Pfam" id="PF11954">
    <property type="entry name" value="DUF3471"/>
    <property type="match status" value="1"/>
</dbReference>
<dbReference type="PANTHER" id="PTHR46825:SF15">
    <property type="entry name" value="BETA-LACTAMASE-RELATED DOMAIN-CONTAINING PROTEIN"/>
    <property type="match status" value="1"/>
</dbReference>
<proteinExistence type="predicted"/>
<evidence type="ECO:0000313" key="4">
    <source>
        <dbReference type="EMBL" id="RDI62404.1"/>
    </source>
</evidence>
<feature type="signal peptide" evidence="1">
    <location>
        <begin position="1"/>
        <end position="28"/>
    </location>
</feature>
<dbReference type="InterPro" id="IPR021860">
    <property type="entry name" value="Peptidase_S12_Pab87-rel_C"/>
</dbReference>
<organism evidence="4 5">
    <name type="scientific">Microvirga subterranea</name>
    <dbReference type="NCBI Taxonomy" id="186651"/>
    <lineage>
        <taxon>Bacteria</taxon>
        <taxon>Pseudomonadati</taxon>
        <taxon>Pseudomonadota</taxon>
        <taxon>Alphaproteobacteria</taxon>
        <taxon>Hyphomicrobiales</taxon>
        <taxon>Methylobacteriaceae</taxon>
        <taxon>Microvirga</taxon>
    </lineage>
</organism>
<dbReference type="InterPro" id="IPR012338">
    <property type="entry name" value="Beta-lactam/transpept-like"/>
</dbReference>
<evidence type="ECO:0000259" key="3">
    <source>
        <dbReference type="Pfam" id="PF11954"/>
    </source>
</evidence>
<keyword evidence="1" id="KW-0732">Signal</keyword>
<protein>
    <submittedName>
        <fullName evidence="4">CubicO group peptidase (Beta-lactamase class C family)</fullName>
    </submittedName>
</protein>
<dbReference type="InterPro" id="IPR001466">
    <property type="entry name" value="Beta-lactam-related"/>
</dbReference>
<dbReference type="OrthoDB" id="5377981at2"/>
<keyword evidence="5" id="KW-1185">Reference proteome</keyword>
<dbReference type="AlphaFoldDB" id="A0A370HZM7"/>
<evidence type="ECO:0000313" key="5">
    <source>
        <dbReference type="Proteomes" id="UP000254925"/>
    </source>
</evidence>
<dbReference type="PANTHER" id="PTHR46825">
    <property type="entry name" value="D-ALANYL-D-ALANINE-CARBOXYPEPTIDASE/ENDOPEPTIDASE AMPH"/>
    <property type="match status" value="1"/>
</dbReference>
<dbReference type="InterPro" id="IPR050491">
    <property type="entry name" value="AmpC-like"/>
</dbReference>
<feature type="chain" id="PRO_5016818529" evidence="1">
    <location>
        <begin position="29"/>
        <end position="517"/>
    </location>
</feature>
<dbReference type="Gene3D" id="3.40.710.10">
    <property type="entry name" value="DD-peptidase/beta-lactamase superfamily"/>
    <property type="match status" value="1"/>
</dbReference>
<evidence type="ECO:0000256" key="1">
    <source>
        <dbReference type="SAM" id="SignalP"/>
    </source>
</evidence>
<gene>
    <name evidence="4" type="ORF">DES45_101674</name>
</gene>
<accession>A0A370HZM7</accession>
<dbReference type="Gene3D" id="2.40.128.600">
    <property type="match status" value="1"/>
</dbReference>
<reference evidence="4 5" key="1">
    <citation type="submission" date="2018-07" db="EMBL/GenBank/DDBJ databases">
        <title>Genomic Encyclopedia of Type Strains, Phase IV (KMG-IV): sequencing the most valuable type-strain genomes for metagenomic binning, comparative biology and taxonomic classification.</title>
        <authorList>
            <person name="Goeker M."/>
        </authorList>
    </citation>
    <scope>NUCLEOTIDE SEQUENCE [LARGE SCALE GENOMIC DNA]</scope>
    <source>
        <strain evidence="4 5">DSM 14364</strain>
    </source>
</reference>
<feature type="domain" description="Beta-lactamase-related" evidence="2">
    <location>
        <begin position="47"/>
        <end position="373"/>
    </location>
</feature>
<comment type="caution">
    <text evidence="4">The sequence shown here is derived from an EMBL/GenBank/DDBJ whole genome shotgun (WGS) entry which is preliminary data.</text>
</comment>